<dbReference type="InterPro" id="IPR050189">
    <property type="entry name" value="MFS_Efflux_Transporters"/>
</dbReference>
<dbReference type="PANTHER" id="PTHR43124:SF3">
    <property type="entry name" value="CHLORAMPHENICOL EFFLUX PUMP RV0191"/>
    <property type="match status" value="1"/>
</dbReference>
<feature type="transmembrane region" description="Helical" evidence="6">
    <location>
        <begin position="160"/>
        <end position="182"/>
    </location>
</feature>
<dbReference type="Pfam" id="PF07690">
    <property type="entry name" value="MFS_1"/>
    <property type="match status" value="1"/>
</dbReference>
<dbReference type="PANTHER" id="PTHR43124">
    <property type="entry name" value="PURINE EFFLUX PUMP PBUE"/>
    <property type="match status" value="1"/>
</dbReference>
<dbReference type="InterPro" id="IPR020846">
    <property type="entry name" value="MFS_dom"/>
</dbReference>
<evidence type="ECO:0000313" key="8">
    <source>
        <dbReference type="EMBL" id="GHB70291.1"/>
    </source>
</evidence>
<dbReference type="AlphaFoldDB" id="A0A8J3DAW1"/>
<keyword evidence="5 6" id="KW-0472">Membrane</keyword>
<evidence type="ECO:0000259" key="7">
    <source>
        <dbReference type="PROSITE" id="PS50850"/>
    </source>
</evidence>
<dbReference type="Proteomes" id="UP000598271">
    <property type="component" value="Unassembled WGS sequence"/>
</dbReference>
<keyword evidence="4 6" id="KW-1133">Transmembrane helix</keyword>
<feature type="domain" description="Major facilitator superfamily (MFS) profile" evidence="7">
    <location>
        <begin position="8"/>
        <end position="396"/>
    </location>
</feature>
<dbReference type="Gene3D" id="1.20.1250.20">
    <property type="entry name" value="MFS general substrate transporter like domains"/>
    <property type="match status" value="1"/>
</dbReference>
<organism evidence="8 9">
    <name type="scientific">Persicitalea jodogahamensis</name>
    <dbReference type="NCBI Taxonomy" id="402147"/>
    <lineage>
        <taxon>Bacteria</taxon>
        <taxon>Pseudomonadati</taxon>
        <taxon>Bacteroidota</taxon>
        <taxon>Cytophagia</taxon>
        <taxon>Cytophagales</taxon>
        <taxon>Spirosomataceae</taxon>
        <taxon>Persicitalea</taxon>
    </lineage>
</organism>
<evidence type="ECO:0000256" key="3">
    <source>
        <dbReference type="ARBA" id="ARBA00022692"/>
    </source>
</evidence>
<feature type="transmembrane region" description="Helical" evidence="6">
    <location>
        <begin position="299"/>
        <end position="318"/>
    </location>
</feature>
<feature type="transmembrane region" description="Helical" evidence="6">
    <location>
        <begin position="43"/>
        <end position="66"/>
    </location>
</feature>
<evidence type="ECO:0000256" key="4">
    <source>
        <dbReference type="ARBA" id="ARBA00022989"/>
    </source>
</evidence>
<gene>
    <name evidence="8" type="ORF">GCM10007390_24890</name>
</gene>
<feature type="transmembrane region" description="Helical" evidence="6">
    <location>
        <begin position="248"/>
        <end position="268"/>
    </location>
</feature>
<feature type="transmembrane region" description="Helical" evidence="6">
    <location>
        <begin position="372"/>
        <end position="392"/>
    </location>
</feature>
<evidence type="ECO:0000256" key="2">
    <source>
        <dbReference type="ARBA" id="ARBA00022475"/>
    </source>
</evidence>
<sequence length="412" mass="44352">MTKQEKLLLLVLACINFTHIVDFMIMMPLGPQLMRHFGIGPQAFGFIVSSYSLSAGISGFLAAFVVDRFPRNQVVLTAYAGFVVGTLACGLAPNYQMLIAARVLAGTFGGILGAQVLSIVGDVFAYERRAQAMSIVMTAFSAASVVGVPLGLYIATEYSWHAPFLAVGFLGIGVWLLIWQFVPRLDSHLVSKDQRPNPIAVLTTIIRNPNQLRALWLTTTIMLGHFSIIPYISPYLVSNVGYSESDIYLIYLVGGALTIFSAPLVGKLADRKGKFPVFVTFALLSLIPIYLITHMSPSPLVYVLFVSGMFFIFSNGRLVPTQAMTTSVVLPQNRGGFMAINSSVQLLSQALATYGAGVIIGKTATGQLTHYGTVGFLAMAAIFGSIFIARLVKPVDAAPMAKPETAPPVLVK</sequence>
<feature type="transmembrane region" description="Helical" evidence="6">
    <location>
        <begin position="339"/>
        <end position="360"/>
    </location>
</feature>
<comment type="subcellular location">
    <subcellularLocation>
        <location evidence="1">Cell membrane</location>
        <topology evidence="1">Multi-pass membrane protein</topology>
    </subcellularLocation>
</comment>
<dbReference type="GO" id="GO:0022857">
    <property type="term" value="F:transmembrane transporter activity"/>
    <property type="evidence" value="ECO:0007669"/>
    <property type="project" value="InterPro"/>
</dbReference>
<dbReference type="InterPro" id="IPR011701">
    <property type="entry name" value="MFS"/>
</dbReference>
<feature type="transmembrane region" description="Helical" evidence="6">
    <location>
        <begin position="7"/>
        <end position="31"/>
    </location>
</feature>
<feature type="transmembrane region" description="Helical" evidence="6">
    <location>
        <begin position="99"/>
        <end position="120"/>
    </location>
</feature>
<feature type="transmembrane region" description="Helical" evidence="6">
    <location>
        <begin position="275"/>
        <end position="293"/>
    </location>
</feature>
<evidence type="ECO:0000256" key="6">
    <source>
        <dbReference type="SAM" id="Phobius"/>
    </source>
</evidence>
<name>A0A8J3DAW1_9BACT</name>
<evidence type="ECO:0000313" key="9">
    <source>
        <dbReference type="Proteomes" id="UP000598271"/>
    </source>
</evidence>
<reference evidence="8 9" key="1">
    <citation type="journal article" date="2014" name="Int. J. Syst. Evol. Microbiol.">
        <title>Complete genome sequence of Corynebacterium casei LMG S-19264T (=DSM 44701T), isolated from a smear-ripened cheese.</title>
        <authorList>
            <consortium name="US DOE Joint Genome Institute (JGI-PGF)"/>
            <person name="Walter F."/>
            <person name="Albersmeier A."/>
            <person name="Kalinowski J."/>
            <person name="Ruckert C."/>
        </authorList>
    </citation>
    <scope>NUCLEOTIDE SEQUENCE [LARGE SCALE GENOMIC DNA]</scope>
    <source>
        <strain evidence="8 9">KCTC 12866</strain>
    </source>
</reference>
<dbReference type="EMBL" id="BMXF01000002">
    <property type="protein sequence ID" value="GHB70291.1"/>
    <property type="molecule type" value="Genomic_DNA"/>
</dbReference>
<dbReference type="InterPro" id="IPR036259">
    <property type="entry name" value="MFS_trans_sf"/>
</dbReference>
<keyword evidence="3 6" id="KW-0812">Transmembrane</keyword>
<dbReference type="SUPFAM" id="SSF103473">
    <property type="entry name" value="MFS general substrate transporter"/>
    <property type="match status" value="1"/>
</dbReference>
<dbReference type="GO" id="GO:0005886">
    <property type="term" value="C:plasma membrane"/>
    <property type="evidence" value="ECO:0007669"/>
    <property type="project" value="UniProtKB-SubCell"/>
</dbReference>
<dbReference type="RefSeq" id="WP_189564758.1">
    <property type="nucleotide sequence ID" value="NZ_BMXF01000002.1"/>
</dbReference>
<keyword evidence="2" id="KW-1003">Cell membrane</keyword>
<evidence type="ECO:0000256" key="1">
    <source>
        <dbReference type="ARBA" id="ARBA00004651"/>
    </source>
</evidence>
<feature type="transmembrane region" description="Helical" evidence="6">
    <location>
        <begin position="132"/>
        <end position="154"/>
    </location>
</feature>
<accession>A0A8J3DAW1</accession>
<keyword evidence="9" id="KW-1185">Reference proteome</keyword>
<dbReference type="CDD" id="cd17324">
    <property type="entry name" value="MFS_NepI_like"/>
    <property type="match status" value="1"/>
</dbReference>
<protein>
    <submittedName>
        <fullName evidence="8">MFS transporter</fullName>
    </submittedName>
</protein>
<dbReference type="PROSITE" id="PS50850">
    <property type="entry name" value="MFS"/>
    <property type="match status" value="1"/>
</dbReference>
<proteinExistence type="predicted"/>
<feature type="transmembrane region" description="Helical" evidence="6">
    <location>
        <begin position="73"/>
        <end position="93"/>
    </location>
</feature>
<evidence type="ECO:0000256" key="5">
    <source>
        <dbReference type="ARBA" id="ARBA00023136"/>
    </source>
</evidence>
<comment type="caution">
    <text evidence="8">The sequence shown here is derived from an EMBL/GenBank/DDBJ whole genome shotgun (WGS) entry which is preliminary data.</text>
</comment>
<feature type="transmembrane region" description="Helical" evidence="6">
    <location>
        <begin position="214"/>
        <end position="236"/>
    </location>
</feature>